<evidence type="ECO:0000256" key="2">
    <source>
        <dbReference type="ARBA" id="ARBA00017823"/>
    </source>
</evidence>
<keyword evidence="12" id="KW-1185">Reference proteome</keyword>
<evidence type="ECO:0000256" key="3">
    <source>
        <dbReference type="ARBA" id="ARBA00022491"/>
    </source>
</evidence>
<dbReference type="OrthoDB" id="7063481at2"/>
<evidence type="ECO:0000256" key="9">
    <source>
        <dbReference type="SAM" id="MobiDB-lite"/>
    </source>
</evidence>
<keyword evidence="11" id="KW-0282">Flagellum</keyword>
<accession>A0A1T2KXW3</accession>
<dbReference type="RefSeq" id="WP_078485635.1">
    <property type="nucleotide sequence ID" value="NZ_MPRJ01000003.1"/>
</dbReference>
<proteinExistence type="inferred from homology"/>
<dbReference type="InterPro" id="IPR031316">
    <property type="entry name" value="FlgM_C"/>
</dbReference>
<dbReference type="EMBL" id="MPRJ01000003">
    <property type="protein sequence ID" value="OOZ37707.1"/>
    <property type="molecule type" value="Genomic_DNA"/>
</dbReference>
<feature type="compositionally biased region" description="Polar residues" evidence="9">
    <location>
        <begin position="1"/>
        <end position="12"/>
    </location>
</feature>
<reference evidence="11 12" key="1">
    <citation type="submission" date="2016-11" db="EMBL/GenBank/DDBJ databases">
        <title>Mixed transmission modes and dynamic genome evolution in an obligate animal-bacterial symbiosis.</title>
        <authorList>
            <person name="Russell S.L."/>
            <person name="Corbett-Detig R.B."/>
            <person name="Cavanaugh C.M."/>
        </authorList>
    </citation>
    <scope>NUCLEOTIDE SEQUENCE [LARGE SCALE GENOMIC DNA]</scope>
    <source>
        <strain evidence="11">Se-Cadez</strain>
    </source>
</reference>
<protein>
    <recommendedName>
        <fullName evidence="2">Negative regulator of flagellin synthesis</fullName>
    </recommendedName>
    <alternativeName>
        <fullName evidence="8">Anti-sigma-28 factor</fullName>
    </alternativeName>
</protein>
<evidence type="ECO:0000259" key="10">
    <source>
        <dbReference type="Pfam" id="PF04316"/>
    </source>
</evidence>
<evidence type="ECO:0000256" key="6">
    <source>
        <dbReference type="ARBA" id="ARBA00023163"/>
    </source>
</evidence>
<evidence type="ECO:0000256" key="4">
    <source>
        <dbReference type="ARBA" id="ARBA00022795"/>
    </source>
</evidence>
<name>A0A1T2KXW3_9GAMM</name>
<evidence type="ECO:0000256" key="7">
    <source>
        <dbReference type="ARBA" id="ARBA00024739"/>
    </source>
</evidence>
<sequence>MDIKSLSDSPIQDTRKQNQTGSVSSTSSQSQSESSVSGGDDKVTLTGSASKLQELEARLASLPIVDAQLVSSVQRSLATGSFHFEPQTAADNLVEQEKNFALISEQK</sequence>
<comment type="function">
    <text evidence="7">Responsible for the coupling of flagellin expression to flagellar assembly by preventing expression of the flagellin genes when a component of the middle class of proteins is defective. It negatively regulates flagellar genes by inhibiting the activity of FliA by directly binding to FliA.</text>
</comment>
<keyword evidence="11" id="KW-0969">Cilium</keyword>
<keyword evidence="4" id="KW-1005">Bacterial flagellum biogenesis</keyword>
<keyword evidence="6" id="KW-0804">Transcription</keyword>
<keyword evidence="11" id="KW-0966">Cell projection</keyword>
<gene>
    <name evidence="11" type="ORF">BOW51_00800</name>
</gene>
<dbReference type="InterPro" id="IPR007412">
    <property type="entry name" value="FlgM"/>
</dbReference>
<dbReference type="SUPFAM" id="SSF101498">
    <property type="entry name" value="Anti-sigma factor FlgM"/>
    <property type="match status" value="1"/>
</dbReference>
<dbReference type="Proteomes" id="UP000190896">
    <property type="component" value="Unassembled WGS sequence"/>
</dbReference>
<evidence type="ECO:0000313" key="11">
    <source>
        <dbReference type="EMBL" id="OOZ37707.1"/>
    </source>
</evidence>
<feature type="domain" description="Anti-sigma-28 factor FlgM C-terminal" evidence="10">
    <location>
        <begin position="41"/>
        <end position="94"/>
    </location>
</feature>
<evidence type="ECO:0000256" key="5">
    <source>
        <dbReference type="ARBA" id="ARBA00023015"/>
    </source>
</evidence>
<keyword evidence="5" id="KW-0805">Transcription regulation</keyword>
<keyword evidence="3" id="KW-0678">Repressor</keyword>
<evidence type="ECO:0000256" key="1">
    <source>
        <dbReference type="ARBA" id="ARBA00005322"/>
    </source>
</evidence>
<comment type="caution">
    <text evidence="11">The sequence shown here is derived from an EMBL/GenBank/DDBJ whole genome shotgun (WGS) entry which is preliminary data.</text>
</comment>
<dbReference type="NCBIfam" id="TIGR03824">
    <property type="entry name" value="FlgM_jcvi"/>
    <property type="match status" value="1"/>
</dbReference>
<dbReference type="Pfam" id="PF04316">
    <property type="entry name" value="FlgM"/>
    <property type="match status" value="1"/>
</dbReference>
<dbReference type="GO" id="GO:0045892">
    <property type="term" value="P:negative regulation of DNA-templated transcription"/>
    <property type="evidence" value="ECO:0007669"/>
    <property type="project" value="InterPro"/>
</dbReference>
<feature type="region of interest" description="Disordered" evidence="9">
    <location>
        <begin position="1"/>
        <end position="45"/>
    </location>
</feature>
<dbReference type="AlphaFoldDB" id="A0A1T2KXW3"/>
<organism evidence="11 12">
    <name type="scientific">Solemya velesiana gill symbiont</name>
    <dbReference type="NCBI Taxonomy" id="1918948"/>
    <lineage>
        <taxon>Bacteria</taxon>
        <taxon>Pseudomonadati</taxon>
        <taxon>Pseudomonadota</taxon>
        <taxon>Gammaproteobacteria</taxon>
        <taxon>sulfur-oxidizing symbionts</taxon>
    </lineage>
</organism>
<evidence type="ECO:0000256" key="8">
    <source>
        <dbReference type="ARBA" id="ARBA00030117"/>
    </source>
</evidence>
<dbReference type="GO" id="GO:0044781">
    <property type="term" value="P:bacterial-type flagellum organization"/>
    <property type="evidence" value="ECO:0007669"/>
    <property type="project" value="UniProtKB-KW"/>
</dbReference>
<feature type="compositionally biased region" description="Low complexity" evidence="9">
    <location>
        <begin position="19"/>
        <end position="38"/>
    </location>
</feature>
<comment type="similarity">
    <text evidence="1">Belongs to the FlgM family.</text>
</comment>
<evidence type="ECO:0000313" key="12">
    <source>
        <dbReference type="Proteomes" id="UP000190896"/>
    </source>
</evidence>
<dbReference type="InterPro" id="IPR035890">
    <property type="entry name" value="Anti-sigma-28_factor_FlgM_sf"/>
</dbReference>